<organism evidence="1 2">
    <name type="scientific">Rhabditophanes sp. KR3021</name>
    <dbReference type="NCBI Taxonomy" id="114890"/>
    <lineage>
        <taxon>Eukaryota</taxon>
        <taxon>Metazoa</taxon>
        <taxon>Ecdysozoa</taxon>
        <taxon>Nematoda</taxon>
        <taxon>Chromadorea</taxon>
        <taxon>Rhabditida</taxon>
        <taxon>Tylenchina</taxon>
        <taxon>Panagrolaimomorpha</taxon>
        <taxon>Strongyloidoidea</taxon>
        <taxon>Alloionematidae</taxon>
        <taxon>Rhabditophanes</taxon>
    </lineage>
</organism>
<evidence type="ECO:0000313" key="1">
    <source>
        <dbReference type="Proteomes" id="UP000095286"/>
    </source>
</evidence>
<evidence type="ECO:0000313" key="2">
    <source>
        <dbReference type="WBParaSite" id="RSKR_0000565100.1"/>
    </source>
</evidence>
<proteinExistence type="predicted"/>
<reference evidence="2" key="1">
    <citation type="submission" date="2016-11" db="UniProtKB">
        <authorList>
            <consortium name="WormBaseParasite"/>
        </authorList>
    </citation>
    <scope>IDENTIFICATION</scope>
    <source>
        <strain evidence="2">KR3021</strain>
    </source>
</reference>
<accession>A0AC35TYJ2</accession>
<dbReference type="WBParaSite" id="RSKR_0000565100.1">
    <property type="protein sequence ID" value="RSKR_0000565100.1"/>
    <property type="gene ID" value="RSKR_0000565100"/>
</dbReference>
<protein>
    <submittedName>
        <fullName evidence="2">Trehalase</fullName>
    </submittedName>
</protein>
<dbReference type="Proteomes" id="UP000095286">
    <property type="component" value="Unplaced"/>
</dbReference>
<sequence length="539" mass="63116">MLYHVISILSQIYCNGPILKAVQEGNLFPDSKYFVDMTLKIDPVTTLKDFEKLGNYSLQQLKTFVHSHFDVPGTELIPVIPVDWNPHSKHIHKIKDQKLKSFAYDLHHLWKDLSRKVKDDVRIHPEMYSIIYVPNPFIIPGGRFEETYYWDNFWIIKGLLVSEMYQTAKGIIKNLVYLVDKFGYVPNGARIYYTRSQPPFLIQMVYDYVIATGDEQFIYQVMSALDKEFTFWVNYRSKYWKSGDGSHKIRYFQYMVKSSIPRPEAYREDMALASNLTSHSQKENLFSNLASGAESGWDFSSRWFSRQGKHAHKLHSIRTTQLIPVDLNAFQCVNARIMAGFWQITKNAQKALLYSRYYSEAKKELRQIHWNETDGIWYDFDLENKRHVNEYYSSNVVPLYSKCFDDVKTPHKVYHYLVKLGVFKYKKGLPTSLKLHSRQQWDNENAWPPIIHMIIEGFRNSNDTELMEVAEVMAFNWINLAYKSYSETNMMFEKYNVSRKANHASGSGGEYEPQTGFGWANGVGLSLLDFYGDDLFVTK</sequence>
<name>A0AC35TYJ2_9BILA</name>